<feature type="compositionally biased region" description="Polar residues" evidence="8">
    <location>
        <begin position="540"/>
        <end position="551"/>
    </location>
</feature>
<evidence type="ECO:0000256" key="5">
    <source>
        <dbReference type="ARBA" id="ARBA00022786"/>
    </source>
</evidence>
<feature type="region of interest" description="Disordered" evidence="8">
    <location>
        <begin position="263"/>
        <end position="300"/>
    </location>
</feature>
<evidence type="ECO:0000256" key="9">
    <source>
        <dbReference type="SAM" id="Phobius"/>
    </source>
</evidence>
<evidence type="ECO:0000256" key="2">
    <source>
        <dbReference type="ARBA" id="ARBA00009085"/>
    </source>
</evidence>
<keyword evidence="4" id="KW-0645">Protease</keyword>
<dbReference type="InterPro" id="IPR018200">
    <property type="entry name" value="USP_CS"/>
</dbReference>
<organism evidence="11 12">
    <name type="scientific">Filobasidium floriforme</name>
    <dbReference type="NCBI Taxonomy" id="5210"/>
    <lineage>
        <taxon>Eukaryota</taxon>
        <taxon>Fungi</taxon>
        <taxon>Dikarya</taxon>
        <taxon>Basidiomycota</taxon>
        <taxon>Agaricomycotina</taxon>
        <taxon>Tremellomycetes</taxon>
        <taxon>Filobasidiales</taxon>
        <taxon>Filobasidiaceae</taxon>
        <taxon>Filobasidium</taxon>
    </lineage>
</organism>
<dbReference type="PANTHER" id="PTHR24006">
    <property type="entry name" value="UBIQUITIN CARBOXYL-TERMINAL HYDROLASE"/>
    <property type="match status" value="1"/>
</dbReference>
<dbReference type="PROSITE" id="PS00973">
    <property type="entry name" value="USP_2"/>
    <property type="match status" value="1"/>
</dbReference>
<keyword evidence="6" id="KW-0378">Hydrolase</keyword>
<dbReference type="InterPro" id="IPR050164">
    <property type="entry name" value="Peptidase_C19"/>
</dbReference>
<dbReference type="InterPro" id="IPR028889">
    <property type="entry name" value="USP"/>
</dbReference>
<accession>A0A8K0NQW7</accession>
<feature type="compositionally biased region" description="Polar residues" evidence="8">
    <location>
        <begin position="771"/>
        <end position="797"/>
    </location>
</feature>
<comment type="caution">
    <text evidence="11">The sequence shown here is derived from an EMBL/GenBank/DDBJ whole genome shotgun (WGS) entry which is preliminary data.</text>
</comment>
<keyword evidence="9" id="KW-0812">Transmembrane</keyword>
<feature type="transmembrane region" description="Helical" evidence="9">
    <location>
        <begin position="954"/>
        <end position="976"/>
    </location>
</feature>
<evidence type="ECO:0000256" key="4">
    <source>
        <dbReference type="ARBA" id="ARBA00022670"/>
    </source>
</evidence>
<keyword evidence="7" id="KW-0788">Thiol protease</keyword>
<evidence type="ECO:0000313" key="11">
    <source>
        <dbReference type="EMBL" id="KAG7575284.1"/>
    </source>
</evidence>
<keyword evidence="9" id="KW-1133">Transmembrane helix</keyword>
<reference evidence="11" key="1">
    <citation type="submission" date="2020-04" db="EMBL/GenBank/DDBJ databases">
        <title>Analysis of mating type loci in Filobasidium floriforme.</title>
        <authorList>
            <person name="Nowrousian M."/>
        </authorList>
    </citation>
    <scope>NUCLEOTIDE SEQUENCE</scope>
    <source>
        <strain evidence="11">CBS 6242</strain>
    </source>
</reference>
<feature type="region of interest" description="Disordered" evidence="8">
    <location>
        <begin position="414"/>
        <end position="577"/>
    </location>
</feature>
<keyword evidence="5" id="KW-0833">Ubl conjugation pathway</keyword>
<feature type="compositionally biased region" description="Low complexity" evidence="8">
    <location>
        <begin position="446"/>
        <end position="458"/>
    </location>
</feature>
<protein>
    <recommendedName>
        <fullName evidence="3">ubiquitinyl hydrolase 1</fullName>
        <ecNumber evidence="3">3.4.19.12</ecNumber>
    </recommendedName>
</protein>
<dbReference type="EC" id="3.4.19.12" evidence="3"/>
<dbReference type="Proteomes" id="UP000812966">
    <property type="component" value="Unassembled WGS sequence"/>
</dbReference>
<comment type="similarity">
    <text evidence="2">Belongs to the peptidase C19 family.</text>
</comment>
<evidence type="ECO:0000313" key="12">
    <source>
        <dbReference type="Proteomes" id="UP000812966"/>
    </source>
</evidence>
<dbReference type="GO" id="GO:0016579">
    <property type="term" value="P:protein deubiquitination"/>
    <property type="evidence" value="ECO:0007669"/>
    <property type="project" value="InterPro"/>
</dbReference>
<dbReference type="InterPro" id="IPR038765">
    <property type="entry name" value="Papain-like_cys_pep_sf"/>
</dbReference>
<dbReference type="PROSITE" id="PS00972">
    <property type="entry name" value="USP_1"/>
    <property type="match status" value="1"/>
</dbReference>
<dbReference type="Gene3D" id="3.90.70.10">
    <property type="entry name" value="Cysteine proteinases"/>
    <property type="match status" value="2"/>
</dbReference>
<name>A0A8K0NQW7_9TREE</name>
<dbReference type="GO" id="GO:0005829">
    <property type="term" value="C:cytosol"/>
    <property type="evidence" value="ECO:0007669"/>
    <property type="project" value="TreeGrafter"/>
</dbReference>
<evidence type="ECO:0000256" key="3">
    <source>
        <dbReference type="ARBA" id="ARBA00012759"/>
    </source>
</evidence>
<gene>
    <name evidence="11" type="ORF">FFLO_00448</name>
</gene>
<feature type="region of interest" description="Disordered" evidence="8">
    <location>
        <begin position="379"/>
        <end position="400"/>
    </location>
</feature>
<comment type="catalytic activity">
    <reaction evidence="1">
        <text>Thiol-dependent hydrolysis of ester, thioester, amide, peptide and isopeptide bonds formed by the C-terminal Gly of ubiquitin (a 76-residue protein attached to proteins as an intracellular targeting signal).</text>
        <dbReference type="EC" id="3.4.19.12"/>
    </reaction>
</comment>
<dbReference type="EMBL" id="JABELV010000005">
    <property type="protein sequence ID" value="KAG7575284.1"/>
    <property type="molecule type" value="Genomic_DNA"/>
</dbReference>
<feature type="region of interest" description="Disordered" evidence="8">
    <location>
        <begin position="710"/>
        <end position="850"/>
    </location>
</feature>
<dbReference type="PROSITE" id="PS50235">
    <property type="entry name" value="USP_3"/>
    <property type="match status" value="1"/>
</dbReference>
<evidence type="ECO:0000256" key="6">
    <source>
        <dbReference type="ARBA" id="ARBA00022801"/>
    </source>
</evidence>
<dbReference type="SUPFAM" id="SSF54001">
    <property type="entry name" value="Cysteine proteinases"/>
    <property type="match status" value="1"/>
</dbReference>
<feature type="compositionally biased region" description="Polar residues" evidence="8">
    <location>
        <begin position="560"/>
        <end position="577"/>
    </location>
</feature>
<evidence type="ECO:0000256" key="8">
    <source>
        <dbReference type="SAM" id="MobiDB-lite"/>
    </source>
</evidence>
<keyword evidence="12" id="KW-1185">Reference proteome</keyword>
<feature type="domain" description="USP" evidence="10">
    <location>
        <begin position="49"/>
        <end position="1056"/>
    </location>
</feature>
<sequence>MAAPGASFPAHLQTNRRTEAHQQRLLQVQAELLAAKHPILSNGPGAKPAGLYNEGNTCFFNSTFQALAATTSLIDLVGPVIFPYTSSSANAAVAPSAAPSAEASSATANDTNHTTPHLPPEVQALDHPAKSYTSIATGSDGYPLYPHSIPSLLDAALEPEHAKLLPVTLAFEKCLGKAWKAKDEGLKEAEKVAAIKASEDGSGAGAGGSAEKEKSVSLKALLRELGKKYDQYEDYRQQDAHELLRHLLDSMSMEEKDLIKVLQPPSPTASGHLRPGHGQSKRTRQRNSHHSGSSSGVGAGLLTHTAEGEEKVDGVLVKDRMIPFADALFGGSLVSVVICQGCKSVSHTYEGFMDISLSIGKQQPKVRKRDRIKAVFKLGSHKTSGPPPSAPSSGAANGPSVYLEGVHEALSAGEHHDSTTADEEGFGYRFPGAANPHVGGGRKESVTSTTAVSMTSGSEAPSVSAGFFGNKLKRDSMDSTSKPLKKRTSLSSWTGKRRGSRPSTTSSIDSADVGGAGFGEPPHRPSFGATTGGGSGGQTPIQAPSGQQKGISSIYPFSGFRSNETTPTSSRRNSQVGLTLDSSLVAESIEEEDATKPPKPRPEQAAYIRRLLNGPNLPPRAMDDPLERLRSGMAQMQVQQGLGATGGHSAGEGNGLAEGPAGVSLPAIDGLETDLMDSMKNFTAVEVLEGDNAFACHKCWRYKTGRGGRRRKLAKLANVPPAGGTSSSSSDSEDQQAAQPAKGHSVAFAEPRMVVPEIAVTTDDEPMGRVTPTQENVVPNSSLTANRSPRPSTTGSVETDRLTVASSNSGRSGSGTSGYQTSSEESSDEGPVGRLSVVRPPPPQRRKSQHFVLQRAFKRYMIARAPPVLVFHFKRFQQSSKQSAANMYSGSFAALKKIDDFVSFPERIDLSPFLAPERQDYKVVIGPDGVGRAKYQDHPPGDTGPELVPMRYRLYAVVVHLGLTAISGHYVCYVLVDPGVIIKTRAGSATSSDAQDTHCEPDMAAAAVADPMDGTSTAPHPVDNRVWCYCSDTSVRLASLDEVLKAKAYMCFVSHFFSPNRA</sequence>
<feature type="compositionally biased region" description="Basic residues" evidence="8">
    <location>
        <begin position="279"/>
        <end position="289"/>
    </location>
</feature>
<dbReference type="AlphaFoldDB" id="A0A8K0NQW7"/>
<dbReference type="GO" id="GO:0006508">
    <property type="term" value="P:proteolysis"/>
    <property type="evidence" value="ECO:0007669"/>
    <property type="project" value="UniProtKB-KW"/>
</dbReference>
<dbReference type="PANTHER" id="PTHR24006:SF888">
    <property type="entry name" value="UBIQUITIN CARBOXYL-TERMINAL HYDROLASE 30"/>
    <property type="match status" value="1"/>
</dbReference>
<evidence type="ECO:0000259" key="10">
    <source>
        <dbReference type="PROSITE" id="PS50235"/>
    </source>
</evidence>
<dbReference type="GO" id="GO:0004843">
    <property type="term" value="F:cysteine-type deubiquitinase activity"/>
    <property type="evidence" value="ECO:0007669"/>
    <property type="project" value="UniProtKB-EC"/>
</dbReference>
<feature type="compositionally biased region" description="Low complexity" evidence="8">
    <location>
        <begin position="391"/>
        <end position="400"/>
    </location>
</feature>
<dbReference type="GO" id="GO:0005634">
    <property type="term" value="C:nucleus"/>
    <property type="evidence" value="ECO:0007669"/>
    <property type="project" value="TreeGrafter"/>
</dbReference>
<proteinExistence type="inferred from homology"/>
<dbReference type="InterPro" id="IPR001394">
    <property type="entry name" value="Peptidase_C19_UCH"/>
</dbReference>
<evidence type="ECO:0000256" key="7">
    <source>
        <dbReference type="ARBA" id="ARBA00022807"/>
    </source>
</evidence>
<keyword evidence="9" id="KW-0472">Membrane</keyword>
<dbReference type="Pfam" id="PF00443">
    <property type="entry name" value="UCH"/>
    <property type="match status" value="1"/>
</dbReference>
<evidence type="ECO:0000256" key="1">
    <source>
        <dbReference type="ARBA" id="ARBA00000707"/>
    </source>
</evidence>